<keyword evidence="5 6" id="KW-0234">DNA repair</keyword>
<evidence type="ECO:0000256" key="1">
    <source>
        <dbReference type="ARBA" id="ARBA00022722"/>
    </source>
</evidence>
<proteinExistence type="inferred from homology"/>
<comment type="caution">
    <text evidence="7">The sequence shown here is derived from an EMBL/GenBank/DDBJ whole genome shotgun (WGS) entry which is preliminary data.</text>
</comment>
<evidence type="ECO:0000256" key="5">
    <source>
        <dbReference type="ARBA" id="ARBA00023204"/>
    </source>
</evidence>
<name>A0AA43RIK2_9ACTN</name>
<evidence type="ECO:0000256" key="3">
    <source>
        <dbReference type="ARBA" id="ARBA00022763"/>
    </source>
</evidence>
<dbReference type="GO" id="GO:0006298">
    <property type="term" value="P:mismatch repair"/>
    <property type="evidence" value="ECO:0007669"/>
    <property type="project" value="UniProtKB-UniRule"/>
</dbReference>
<comment type="function">
    <text evidence="6">May nick specific sequences that contain T:G mispairs resulting from m5C-deamination.</text>
</comment>
<dbReference type="GO" id="GO:0004519">
    <property type="term" value="F:endonuclease activity"/>
    <property type="evidence" value="ECO:0007669"/>
    <property type="project" value="UniProtKB-KW"/>
</dbReference>
<evidence type="ECO:0000256" key="6">
    <source>
        <dbReference type="PIRNR" id="PIRNR018267"/>
    </source>
</evidence>
<gene>
    <name evidence="7" type="ORF">Q3982_07300</name>
</gene>
<dbReference type="EMBL" id="JAUMVS010000179">
    <property type="protein sequence ID" value="MDO4842463.1"/>
    <property type="molecule type" value="Genomic_DNA"/>
</dbReference>
<dbReference type="CDD" id="cd00221">
    <property type="entry name" value="Vsr"/>
    <property type="match status" value="1"/>
</dbReference>
<evidence type="ECO:0000313" key="8">
    <source>
        <dbReference type="Proteomes" id="UP001168575"/>
    </source>
</evidence>
<keyword evidence="1 6" id="KW-0540">Nuclease</keyword>
<evidence type="ECO:0000256" key="2">
    <source>
        <dbReference type="ARBA" id="ARBA00022759"/>
    </source>
</evidence>
<dbReference type="InterPro" id="IPR011335">
    <property type="entry name" value="Restrct_endonuc-II-like"/>
</dbReference>
<evidence type="ECO:0000256" key="4">
    <source>
        <dbReference type="ARBA" id="ARBA00022801"/>
    </source>
</evidence>
<keyword evidence="2 6" id="KW-0255">Endonuclease</keyword>
<accession>A0AA43RIK2</accession>
<dbReference type="SUPFAM" id="SSF52980">
    <property type="entry name" value="Restriction endonuclease-like"/>
    <property type="match status" value="1"/>
</dbReference>
<dbReference type="Pfam" id="PF03852">
    <property type="entry name" value="Vsr"/>
    <property type="match status" value="1"/>
</dbReference>
<evidence type="ECO:0000313" key="7">
    <source>
        <dbReference type="EMBL" id="MDO4842463.1"/>
    </source>
</evidence>
<organism evidence="7 8">
    <name type="scientific">Phoenicibacter congonensis</name>
    <dbReference type="NCBI Taxonomy" id="1944646"/>
    <lineage>
        <taxon>Bacteria</taxon>
        <taxon>Bacillati</taxon>
        <taxon>Actinomycetota</taxon>
        <taxon>Coriobacteriia</taxon>
        <taxon>Eggerthellales</taxon>
        <taxon>Eggerthellaceae</taxon>
        <taxon>Phoenicibacter</taxon>
    </lineage>
</organism>
<dbReference type="Proteomes" id="UP001168575">
    <property type="component" value="Unassembled WGS sequence"/>
</dbReference>
<dbReference type="Gene3D" id="3.40.960.10">
    <property type="entry name" value="VSR Endonuclease"/>
    <property type="match status" value="1"/>
</dbReference>
<keyword evidence="8" id="KW-1185">Reference proteome</keyword>
<reference evidence="7" key="1">
    <citation type="submission" date="2023-07" db="EMBL/GenBank/DDBJ databases">
        <title>Between Cages and Wild: Unraveling the Impact of Captivity on Animal Microbiomes and Antimicrobial Resistance.</title>
        <authorList>
            <person name="Schmartz G.P."/>
            <person name="Rehner J."/>
            <person name="Schuff M.J."/>
            <person name="Becker S.L."/>
            <person name="Kravczyk M."/>
            <person name="Gurevich A."/>
            <person name="Francke R."/>
            <person name="Mueller R."/>
            <person name="Keller V."/>
            <person name="Keller A."/>
        </authorList>
    </citation>
    <scope>NUCLEOTIDE SEQUENCE</scope>
    <source>
        <strain evidence="7">S12M_St_49</strain>
    </source>
</reference>
<sequence length="154" mass="18309">MADTFTPEARHWVMSRIRAKNTRPEVMVRKALFARGFRYRINDRRYPGRPDIVLPKYKAMIFVNGCFWHGHDHCRMFHIPSTNTDWWKAKFRRNRSRDARITRTLTVMGWRVCHVWECAIRGTTRLPFEQVIETIEAWIHCGIGQTVEIRGGHG</sequence>
<protein>
    <recommendedName>
        <fullName evidence="6">Very short patch repair endonuclease</fullName>
        <ecNumber evidence="6">3.1.-.-</ecNumber>
    </recommendedName>
</protein>
<dbReference type="InterPro" id="IPR004603">
    <property type="entry name" value="DNA_mismatch_endonuc_vsr"/>
</dbReference>
<dbReference type="PIRSF" id="PIRSF018267">
    <property type="entry name" value="VSR_endonuc"/>
    <property type="match status" value="1"/>
</dbReference>
<dbReference type="AlphaFoldDB" id="A0AA43RIK2"/>
<comment type="similarity">
    <text evidence="6">Belongs to the vsr family.</text>
</comment>
<keyword evidence="4 6" id="KW-0378">Hydrolase</keyword>
<dbReference type="EC" id="3.1.-.-" evidence="6"/>
<dbReference type="GO" id="GO:0016787">
    <property type="term" value="F:hydrolase activity"/>
    <property type="evidence" value="ECO:0007669"/>
    <property type="project" value="UniProtKB-KW"/>
</dbReference>
<dbReference type="NCBIfam" id="TIGR00632">
    <property type="entry name" value="vsr"/>
    <property type="match status" value="1"/>
</dbReference>
<keyword evidence="3 6" id="KW-0227">DNA damage</keyword>